<dbReference type="PIRSF" id="PIRSF006066">
    <property type="entry name" value="HI0050"/>
    <property type="match status" value="1"/>
</dbReference>
<evidence type="ECO:0000256" key="7">
    <source>
        <dbReference type="RuleBase" id="RU369079"/>
    </source>
</evidence>
<feature type="transmembrane region" description="Helical" evidence="7">
    <location>
        <begin position="237"/>
        <end position="262"/>
    </location>
</feature>
<accession>A0A058ZKH8</accession>
<feature type="transmembrane region" description="Helical" evidence="7">
    <location>
        <begin position="117"/>
        <end position="146"/>
    </location>
</feature>
<feature type="transmembrane region" description="Helical" evidence="7">
    <location>
        <begin position="298"/>
        <end position="319"/>
    </location>
</feature>
<dbReference type="Proteomes" id="UP000024836">
    <property type="component" value="Unassembled WGS sequence"/>
</dbReference>
<feature type="transmembrane region" description="Helical" evidence="7">
    <location>
        <begin position="36"/>
        <end position="57"/>
    </location>
</feature>
<dbReference type="EMBL" id="AQQY01000006">
    <property type="protein sequence ID" value="KCV81687.1"/>
    <property type="molecule type" value="Genomic_DNA"/>
</dbReference>
<dbReference type="OrthoDB" id="7339120at2"/>
<comment type="subcellular location">
    <subcellularLocation>
        <location evidence="1 7">Cell inner membrane</location>
        <topology evidence="1 7">Multi-pass membrane protein</topology>
    </subcellularLocation>
</comment>
<keyword evidence="5 7" id="KW-1133">Transmembrane helix</keyword>
<keyword evidence="3 7" id="KW-0997">Cell inner membrane</keyword>
<dbReference type="PANTHER" id="PTHR33362">
    <property type="entry name" value="SIALIC ACID TRAP TRANSPORTER PERMEASE PROTEIN SIAT-RELATED"/>
    <property type="match status" value="1"/>
</dbReference>
<dbReference type="eggNOG" id="COG4664">
    <property type="taxonomic scope" value="Bacteria"/>
</dbReference>
<evidence type="ECO:0000256" key="5">
    <source>
        <dbReference type="ARBA" id="ARBA00022989"/>
    </source>
</evidence>
<evidence type="ECO:0000256" key="3">
    <source>
        <dbReference type="ARBA" id="ARBA00022519"/>
    </source>
</evidence>
<dbReference type="AlphaFoldDB" id="A0A058ZKH8"/>
<dbReference type="RefSeq" id="WP_035251122.1">
    <property type="nucleotide sequence ID" value="NZ_AQQY01000006.1"/>
</dbReference>
<evidence type="ECO:0000313" key="10">
    <source>
        <dbReference type="Proteomes" id="UP000024836"/>
    </source>
</evidence>
<dbReference type="InterPro" id="IPR004681">
    <property type="entry name" value="TRAP_DctM"/>
</dbReference>
<comment type="caution">
    <text evidence="9">The sequence shown here is derived from an EMBL/GenBank/DDBJ whole genome shotgun (WGS) entry which is preliminary data.</text>
</comment>
<dbReference type="Pfam" id="PF06808">
    <property type="entry name" value="DctM"/>
    <property type="match status" value="1"/>
</dbReference>
<evidence type="ECO:0000256" key="6">
    <source>
        <dbReference type="ARBA" id="ARBA00023136"/>
    </source>
</evidence>
<evidence type="ECO:0000256" key="1">
    <source>
        <dbReference type="ARBA" id="ARBA00004429"/>
    </source>
</evidence>
<keyword evidence="2" id="KW-1003">Cell membrane</keyword>
<feature type="transmembrane region" description="Helical" evidence="7">
    <location>
        <begin position="78"/>
        <end position="97"/>
    </location>
</feature>
<dbReference type="GO" id="GO:0022857">
    <property type="term" value="F:transmembrane transporter activity"/>
    <property type="evidence" value="ECO:0007669"/>
    <property type="project" value="UniProtKB-UniRule"/>
</dbReference>
<feature type="transmembrane region" description="Helical" evidence="7">
    <location>
        <begin position="421"/>
        <end position="443"/>
    </location>
</feature>
<evidence type="ECO:0000313" key="9">
    <source>
        <dbReference type="EMBL" id="KCV81687.1"/>
    </source>
</evidence>
<evidence type="ECO:0000256" key="4">
    <source>
        <dbReference type="ARBA" id="ARBA00022692"/>
    </source>
</evidence>
<reference evidence="9 10" key="1">
    <citation type="submission" date="2013-04" db="EMBL/GenBank/DDBJ databases">
        <title>Shimia sp. 22II-S11-Z10 Genome Sequencing.</title>
        <authorList>
            <person name="Lai Q."/>
            <person name="Li G."/>
            <person name="Shao Z."/>
        </authorList>
    </citation>
    <scope>NUCLEOTIDE SEQUENCE [LARGE SCALE GENOMIC DNA]</scope>
    <source>
        <strain evidence="10">22II-S11-Z10</strain>
    </source>
</reference>
<name>A0A058ZKH8_9RHOB</name>
<feature type="transmembrane region" description="Helical" evidence="7">
    <location>
        <begin position="158"/>
        <end position="181"/>
    </location>
</feature>
<keyword evidence="10" id="KW-1185">Reference proteome</keyword>
<feature type="domain" description="TRAP C4-dicarboxylate transport system permease DctM subunit" evidence="8">
    <location>
        <begin position="15"/>
        <end position="445"/>
    </location>
</feature>
<feature type="transmembrane region" description="Helical" evidence="7">
    <location>
        <begin position="193"/>
        <end position="216"/>
    </location>
</feature>
<dbReference type="PANTHER" id="PTHR33362:SF7">
    <property type="entry name" value="SLL1103 PROTEIN"/>
    <property type="match status" value="1"/>
</dbReference>
<evidence type="ECO:0000256" key="2">
    <source>
        <dbReference type="ARBA" id="ARBA00022475"/>
    </source>
</evidence>
<keyword evidence="7" id="KW-0813">Transport</keyword>
<comment type="subunit">
    <text evidence="7">The complex comprises the extracytoplasmic solute receptor protein and the two transmembrane proteins.</text>
</comment>
<comment type="function">
    <text evidence="7">Part of the tripartite ATP-independent periplasmic (TRAP) transport system.</text>
</comment>
<keyword evidence="4 7" id="KW-0812">Transmembrane</keyword>
<gene>
    <name evidence="9" type="ORF">ATO10_10090</name>
</gene>
<evidence type="ECO:0000259" key="8">
    <source>
        <dbReference type="Pfam" id="PF06808"/>
    </source>
</evidence>
<sequence>MLGLAVNELMVIGMLLSFITLLFLGIPVAWSLAGVSLGVALLAIALNQNLGVDTYFLDSWRDYSVIVQRIWSLMENGVLVALPMFVFMGLMLDQSGLAEKLMSEFAATLGRYRGGLAVAVILIGILLAASTGIVGASVVLLTTISMPIMLENGYDKRLAAGVIASAGTLGILIPPSIMLIIMADQLALSVGELFMGAVIPGLLLGFAYLAYVVLAVTVKPDLAPRPENPDPLTARRLLRTLGAVLPPMALIFAVLGSIFMGIATPTEAAGIGALGAALLALANRRLSLSVLYEVARRTTLTTSFIFGIFIGATAFALVMRSLGGDQMIAEALKAIPFGNLGVVVTILVFAFLAGFFLDWLEITLIFLPLVGPVVVNDLGFDPIWFVILFSVALQTSFITPPVGFSLFYLKGAAPDEVSTPDIYRGIIPFVLIQLAIVALILFIPDVVTWLPELVYG</sequence>
<feature type="transmembrane region" description="Helical" evidence="7">
    <location>
        <begin position="9"/>
        <end position="30"/>
    </location>
</feature>
<dbReference type="GO" id="GO:0005886">
    <property type="term" value="C:plasma membrane"/>
    <property type="evidence" value="ECO:0007669"/>
    <property type="project" value="UniProtKB-SubCell"/>
</dbReference>
<feature type="transmembrane region" description="Helical" evidence="7">
    <location>
        <begin position="331"/>
        <end position="352"/>
    </location>
</feature>
<dbReference type="InterPro" id="IPR010656">
    <property type="entry name" value="DctM"/>
</dbReference>
<dbReference type="STRING" id="1461693.ATO10_10090"/>
<proteinExistence type="inferred from homology"/>
<keyword evidence="6 7" id="KW-0472">Membrane</keyword>
<dbReference type="NCBIfam" id="TIGR00786">
    <property type="entry name" value="dctM"/>
    <property type="match status" value="1"/>
</dbReference>
<comment type="similarity">
    <text evidence="7">Belongs to the TRAP transporter large permease family.</text>
</comment>
<organism evidence="9 10">
    <name type="scientific">Actibacterium atlanticum</name>
    <dbReference type="NCBI Taxonomy" id="1461693"/>
    <lineage>
        <taxon>Bacteria</taxon>
        <taxon>Pseudomonadati</taxon>
        <taxon>Pseudomonadota</taxon>
        <taxon>Alphaproteobacteria</taxon>
        <taxon>Rhodobacterales</taxon>
        <taxon>Roseobacteraceae</taxon>
        <taxon>Actibacterium</taxon>
    </lineage>
</organism>
<protein>
    <recommendedName>
        <fullName evidence="7">TRAP transporter large permease protein</fullName>
    </recommendedName>
</protein>
<feature type="transmembrane region" description="Helical" evidence="7">
    <location>
        <begin position="382"/>
        <end position="409"/>
    </location>
</feature>